<feature type="transmembrane region" description="Helical" evidence="7">
    <location>
        <begin position="386"/>
        <end position="406"/>
    </location>
</feature>
<keyword evidence="4 7" id="KW-1133">Transmembrane helix</keyword>
<evidence type="ECO:0000256" key="4">
    <source>
        <dbReference type="ARBA" id="ARBA00022989"/>
    </source>
</evidence>
<dbReference type="GO" id="GO:0016020">
    <property type="term" value="C:membrane"/>
    <property type="evidence" value="ECO:0007669"/>
    <property type="project" value="UniProtKB-SubCell"/>
</dbReference>
<dbReference type="OrthoDB" id="420606at2759"/>
<feature type="transmembrane region" description="Helical" evidence="7">
    <location>
        <begin position="558"/>
        <end position="579"/>
    </location>
</feature>
<evidence type="ECO:0000256" key="7">
    <source>
        <dbReference type="SAM" id="Phobius"/>
    </source>
</evidence>
<keyword evidence="3 7" id="KW-0812">Transmembrane</keyword>
<dbReference type="InterPro" id="IPR051085">
    <property type="entry name" value="MB_O-acyltransferase"/>
</dbReference>
<gene>
    <name evidence="8" type="ORF">HYFRA_00012918</name>
</gene>
<evidence type="ECO:0000256" key="2">
    <source>
        <dbReference type="ARBA" id="ARBA00010323"/>
    </source>
</evidence>
<comment type="caution">
    <text evidence="8">The sequence shown here is derived from an EMBL/GenBank/DDBJ whole genome shotgun (WGS) entry which is preliminary data.</text>
</comment>
<evidence type="ECO:0000256" key="1">
    <source>
        <dbReference type="ARBA" id="ARBA00004141"/>
    </source>
</evidence>
<feature type="transmembrane region" description="Helical" evidence="7">
    <location>
        <begin position="418"/>
        <end position="437"/>
    </location>
</feature>
<dbReference type="PANTHER" id="PTHR13285">
    <property type="entry name" value="ACYLTRANSFERASE"/>
    <property type="match status" value="1"/>
</dbReference>
<dbReference type="GO" id="GO:0006506">
    <property type="term" value="P:GPI anchor biosynthetic process"/>
    <property type="evidence" value="ECO:0007669"/>
    <property type="project" value="TreeGrafter"/>
</dbReference>
<dbReference type="PANTHER" id="PTHR13285:SF18">
    <property type="entry name" value="PROTEIN-CYSTEINE N-PALMITOYLTRANSFERASE RASP"/>
    <property type="match status" value="1"/>
</dbReference>
<evidence type="ECO:0000256" key="5">
    <source>
        <dbReference type="ARBA" id="ARBA00023136"/>
    </source>
</evidence>
<feature type="transmembrane region" description="Helical" evidence="7">
    <location>
        <begin position="498"/>
        <end position="519"/>
    </location>
</feature>
<comment type="subcellular location">
    <subcellularLocation>
        <location evidence="1">Membrane</location>
        <topology evidence="1">Multi-pass membrane protein</topology>
    </subcellularLocation>
</comment>
<keyword evidence="9" id="KW-1185">Reference proteome</keyword>
<dbReference type="GO" id="GO:0008374">
    <property type="term" value="F:O-acyltransferase activity"/>
    <property type="evidence" value="ECO:0007669"/>
    <property type="project" value="TreeGrafter"/>
</dbReference>
<feature type="transmembrane region" description="Helical" evidence="7">
    <location>
        <begin position="599"/>
        <end position="620"/>
    </location>
</feature>
<protein>
    <submittedName>
        <fullName evidence="8">Uncharacterized protein</fullName>
    </submittedName>
</protein>
<organism evidence="8 9">
    <name type="scientific">Hymenoscyphus fraxineus</name>
    <dbReference type="NCBI Taxonomy" id="746836"/>
    <lineage>
        <taxon>Eukaryota</taxon>
        <taxon>Fungi</taxon>
        <taxon>Dikarya</taxon>
        <taxon>Ascomycota</taxon>
        <taxon>Pezizomycotina</taxon>
        <taxon>Leotiomycetes</taxon>
        <taxon>Helotiales</taxon>
        <taxon>Helotiaceae</taxon>
        <taxon>Hymenoscyphus</taxon>
    </lineage>
</organism>
<feature type="transmembrane region" description="Helical" evidence="7">
    <location>
        <begin position="225"/>
        <end position="243"/>
    </location>
</feature>
<dbReference type="InterPro" id="IPR004299">
    <property type="entry name" value="MBOAT_fam"/>
</dbReference>
<comment type="similarity">
    <text evidence="2">Belongs to the membrane-bound acyltransferase family.</text>
</comment>
<feature type="transmembrane region" description="Helical" evidence="7">
    <location>
        <begin position="525"/>
        <end position="546"/>
    </location>
</feature>
<evidence type="ECO:0000256" key="3">
    <source>
        <dbReference type="ARBA" id="ARBA00022692"/>
    </source>
</evidence>
<evidence type="ECO:0000313" key="8">
    <source>
        <dbReference type="EMBL" id="CAG8958921.1"/>
    </source>
</evidence>
<dbReference type="Pfam" id="PF03062">
    <property type="entry name" value="MBOAT"/>
    <property type="match status" value="1"/>
</dbReference>
<name>A0A9N9L5H0_9HELO</name>
<reference evidence="8" key="1">
    <citation type="submission" date="2021-07" db="EMBL/GenBank/DDBJ databases">
        <authorList>
            <person name="Durling M."/>
        </authorList>
    </citation>
    <scope>NUCLEOTIDE SEQUENCE</scope>
</reference>
<dbReference type="EMBL" id="CAJVRL010000086">
    <property type="protein sequence ID" value="CAG8958921.1"/>
    <property type="molecule type" value="Genomic_DNA"/>
</dbReference>
<dbReference type="Proteomes" id="UP000696280">
    <property type="component" value="Unassembled WGS sequence"/>
</dbReference>
<feature type="region of interest" description="Disordered" evidence="6">
    <location>
        <begin position="35"/>
        <end position="59"/>
    </location>
</feature>
<proteinExistence type="inferred from homology"/>
<evidence type="ECO:0000256" key="6">
    <source>
        <dbReference type="SAM" id="MobiDB-lite"/>
    </source>
</evidence>
<feature type="transmembrane region" description="Helical" evidence="7">
    <location>
        <begin position="189"/>
        <end position="213"/>
    </location>
</feature>
<dbReference type="AlphaFoldDB" id="A0A9N9L5H0"/>
<sequence length="635" mass="73239">MSIFSYIKSIYALDTIDTRFTTSATTSYKTVIDSRTDPATSGSKRDDSIPGIGVKTDRRGRPVAQPSRWNTLEFYFYYFVFLTVVPYMFWIAYDVSRPSDPNYKKYEPWLSPGWIPGRKIDISDAQYFNFRRNLPYLAALLVFHPLARKLYNAIRPIPTRNGSPRSSNSSYVSAAEADGRLDRRAAFDFGFALVFLSALHGFSVFKILLILYANYTLLRSVPRNYVPAATWIFNIGILFANELSDGYQFVKMASYIWPTQSGGAMMDWCHWLDDYGGIMPRWHIGFNMSILRLISFNMDYHWSFNQRGGSPLEKKQLDASNLSERDRVTIPAHANDYNLRNYIAYSIYAPLYIAGPILTFNDYISQLRYPPKSIENQRTIKYGIRFLLTLLAMELVLHFDYCVAISKGNPNWSDYTPAQLSLLSYFNLHVLWLKLLLPWRLFRLWALVDGIDPPENMIRCLSNNPSTVAFWRGWHKSYNKWLIRYIYIPLGGRSSNNWVGRLQTVVNYTAVFTFVALWHDISLNLLVWGWLIVFFMLPEIVAGYVFPEKKWEDNRTAYRVLCGFGAVANLMMMMIANLVGFAVGVDGLKSIIHGIFRDYSGMAFLVTAWGVLFVGIQVMFEVRQSEARKGIFLKC</sequence>
<evidence type="ECO:0000313" key="9">
    <source>
        <dbReference type="Proteomes" id="UP000696280"/>
    </source>
</evidence>
<keyword evidence="5 7" id="KW-0472">Membrane</keyword>
<accession>A0A9N9L5H0</accession>
<dbReference type="GO" id="GO:0005783">
    <property type="term" value="C:endoplasmic reticulum"/>
    <property type="evidence" value="ECO:0007669"/>
    <property type="project" value="TreeGrafter"/>
</dbReference>
<feature type="transmembrane region" description="Helical" evidence="7">
    <location>
        <begin position="75"/>
        <end position="93"/>
    </location>
</feature>